<keyword evidence="1" id="KW-0472">Membrane</keyword>
<proteinExistence type="predicted"/>
<dbReference type="Proteomes" id="UP000095237">
    <property type="component" value="Unassembled WGS sequence"/>
</dbReference>
<evidence type="ECO:0000313" key="3">
    <source>
        <dbReference type="Proteomes" id="UP000095237"/>
    </source>
</evidence>
<keyword evidence="3" id="KW-1185">Reference proteome</keyword>
<dbReference type="EMBL" id="LNVX01000244">
    <property type="protein sequence ID" value="OEG71026.1"/>
    <property type="molecule type" value="Genomic_DNA"/>
</dbReference>
<protein>
    <submittedName>
        <fullName evidence="2">Uncharacterized protein</fullName>
    </submittedName>
</protein>
<sequence>MYTNKIFINIIENVPVCANILKNSPTTGEWLIEIIDSLWKQRQQLLYKLIFKIIEICLLFPLYFCNK</sequence>
<organism evidence="2 3">
    <name type="scientific">Endomicrobium trichonymphae</name>
    <dbReference type="NCBI Taxonomy" id="1408204"/>
    <lineage>
        <taxon>Bacteria</taxon>
        <taxon>Pseudomonadati</taxon>
        <taxon>Elusimicrobiota</taxon>
        <taxon>Endomicrobiia</taxon>
        <taxon>Endomicrobiales</taxon>
        <taxon>Endomicrobiaceae</taxon>
        <taxon>Candidatus Endomicrobiellum</taxon>
    </lineage>
</organism>
<accession>A0A1E5IKJ4</accession>
<keyword evidence="1" id="KW-1133">Transmembrane helix</keyword>
<keyword evidence="1" id="KW-0812">Transmembrane</keyword>
<name>A0A1E5IKJ4_ENDTX</name>
<dbReference type="AlphaFoldDB" id="A0A1E5IKJ4"/>
<evidence type="ECO:0000313" key="2">
    <source>
        <dbReference type="EMBL" id="OEG71026.1"/>
    </source>
</evidence>
<feature type="transmembrane region" description="Helical" evidence="1">
    <location>
        <begin position="45"/>
        <end position="64"/>
    </location>
</feature>
<gene>
    <name evidence="2" type="ORF">ATZ36_03205</name>
</gene>
<reference evidence="2 3" key="1">
    <citation type="submission" date="2015-11" db="EMBL/GenBank/DDBJ databases">
        <title>Evidence for parallel genomic evolution in an endosymbiosis of termite gut flagellates.</title>
        <authorList>
            <person name="Zheng H."/>
        </authorList>
    </citation>
    <scope>NUCLEOTIDE SEQUENCE [LARGE SCALE GENOMIC DNA]</scope>
    <source>
        <strain evidence="2 3">CET450</strain>
    </source>
</reference>
<evidence type="ECO:0000256" key="1">
    <source>
        <dbReference type="SAM" id="Phobius"/>
    </source>
</evidence>
<comment type="caution">
    <text evidence="2">The sequence shown here is derived from an EMBL/GenBank/DDBJ whole genome shotgun (WGS) entry which is preliminary data.</text>
</comment>